<dbReference type="GO" id="GO:0007005">
    <property type="term" value="P:mitochondrion organization"/>
    <property type="evidence" value="ECO:0007669"/>
    <property type="project" value="TreeGrafter"/>
</dbReference>
<dbReference type="InterPro" id="IPR003593">
    <property type="entry name" value="AAA+_ATPase"/>
</dbReference>
<dbReference type="GO" id="GO:0005524">
    <property type="term" value="F:ATP binding"/>
    <property type="evidence" value="ECO:0007669"/>
    <property type="project" value="UniProtKB-KW"/>
</dbReference>
<dbReference type="GO" id="GO:0006515">
    <property type="term" value="P:protein quality control for misfolded or incompletely synthesized proteins"/>
    <property type="evidence" value="ECO:0007669"/>
    <property type="project" value="TreeGrafter"/>
</dbReference>
<evidence type="ECO:0000256" key="2">
    <source>
        <dbReference type="ARBA" id="ARBA00004370"/>
    </source>
</evidence>
<name>A0A9P7B8M9_RHOMI</name>
<gene>
    <name evidence="15" type="ORF">C6P46_004299</name>
</gene>
<keyword evidence="8" id="KW-0378">Hydrolase</keyword>
<dbReference type="InterPro" id="IPR037219">
    <property type="entry name" value="Peptidase_M41-like"/>
</dbReference>
<proteinExistence type="inferred from homology"/>
<dbReference type="SUPFAM" id="SSF52540">
    <property type="entry name" value="P-loop containing nucleoside triphosphate hydrolases"/>
    <property type="match status" value="1"/>
</dbReference>
<dbReference type="GO" id="GO:0005743">
    <property type="term" value="C:mitochondrial inner membrane"/>
    <property type="evidence" value="ECO:0007669"/>
    <property type="project" value="TreeGrafter"/>
</dbReference>
<dbReference type="CDD" id="cd19501">
    <property type="entry name" value="RecA-like_FtsH"/>
    <property type="match status" value="1"/>
</dbReference>
<dbReference type="FunFam" id="3.40.50.300:FF:000175">
    <property type="entry name" value="ATP-dependent zinc metalloprotease FTSH 4"/>
    <property type="match status" value="1"/>
</dbReference>
<protein>
    <recommendedName>
        <fullName evidence="14">AAA+ ATPase domain-containing protein</fullName>
    </recommendedName>
</protein>
<organism evidence="15 16">
    <name type="scientific">Rhodotorula mucilaginosa</name>
    <name type="common">Yeast</name>
    <name type="synonym">Rhodotorula rubra</name>
    <dbReference type="NCBI Taxonomy" id="5537"/>
    <lineage>
        <taxon>Eukaryota</taxon>
        <taxon>Fungi</taxon>
        <taxon>Dikarya</taxon>
        <taxon>Basidiomycota</taxon>
        <taxon>Pucciniomycotina</taxon>
        <taxon>Microbotryomycetes</taxon>
        <taxon>Sporidiobolales</taxon>
        <taxon>Sporidiobolaceae</taxon>
        <taxon>Rhodotorula</taxon>
    </lineage>
</organism>
<dbReference type="EMBL" id="PUHQ01000004">
    <property type="protein sequence ID" value="KAG0666633.1"/>
    <property type="molecule type" value="Genomic_DNA"/>
</dbReference>
<dbReference type="InterPro" id="IPR000642">
    <property type="entry name" value="Peptidase_M41"/>
</dbReference>
<dbReference type="FunFam" id="1.20.58.760:FF:000001">
    <property type="entry name" value="ATP-dependent zinc metalloprotease FtsH"/>
    <property type="match status" value="1"/>
</dbReference>
<keyword evidence="11" id="KW-0482">Metalloprotease</keyword>
<dbReference type="PROSITE" id="PS00674">
    <property type="entry name" value="AAA"/>
    <property type="match status" value="1"/>
</dbReference>
<dbReference type="Proteomes" id="UP000777482">
    <property type="component" value="Unassembled WGS sequence"/>
</dbReference>
<dbReference type="SMART" id="SM00382">
    <property type="entry name" value="AAA"/>
    <property type="match status" value="1"/>
</dbReference>
<dbReference type="FunFam" id="1.10.8.60:FF:000001">
    <property type="entry name" value="ATP-dependent zinc metalloprotease FtsH"/>
    <property type="match status" value="1"/>
</dbReference>
<reference evidence="15 16" key="1">
    <citation type="submission" date="2020-11" db="EMBL/GenBank/DDBJ databases">
        <title>Kefir isolates.</title>
        <authorList>
            <person name="Marcisauskas S."/>
            <person name="Kim Y."/>
            <person name="Blasche S."/>
        </authorList>
    </citation>
    <scope>NUCLEOTIDE SEQUENCE [LARGE SCALE GENOMIC DNA]</scope>
    <source>
        <strain evidence="15 16">KR</strain>
    </source>
</reference>
<evidence type="ECO:0000256" key="5">
    <source>
        <dbReference type="ARBA" id="ARBA00022670"/>
    </source>
</evidence>
<comment type="similarity">
    <text evidence="3">In the C-terminal section; belongs to the peptidase M41 family.</text>
</comment>
<evidence type="ECO:0000256" key="6">
    <source>
        <dbReference type="ARBA" id="ARBA00022723"/>
    </source>
</evidence>
<evidence type="ECO:0000313" key="16">
    <source>
        <dbReference type="Proteomes" id="UP000777482"/>
    </source>
</evidence>
<dbReference type="Gene3D" id="1.20.58.760">
    <property type="entry name" value="Peptidase M41"/>
    <property type="match status" value="1"/>
</dbReference>
<dbReference type="InterPro" id="IPR041569">
    <property type="entry name" value="AAA_lid_3"/>
</dbReference>
<dbReference type="GO" id="GO:0004176">
    <property type="term" value="F:ATP-dependent peptidase activity"/>
    <property type="evidence" value="ECO:0007669"/>
    <property type="project" value="InterPro"/>
</dbReference>
<comment type="subcellular location">
    <subcellularLocation>
        <location evidence="2">Membrane</location>
    </subcellularLocation>
</comment>
<evidence type="ECO:0000256" key="8">
    <source>
        <dbReference type="ARBA" id="ARBA00022801"/>
    </source>
</evidence>
<evidence type="ECO:0000256" key="12">
    <source>
        <dbReference type="ARBA" id="ARBA00023136"/>
    </source>
</evidence>
<dbReference type="PRINTS" id="PR00830">
    <property type="entry name" value="ENDOLAPTASE"/>
</dbReference>
<evidence type="ECO:0000256" key="1">
    <source>
        <dbReference type="ARBA" id="ARBA00001947"/>
    </source>
</evidence>
<evidence type="ECO:0000259" key="14">
    <source>
        <dbReference type="SMART" id="SM00382"/>
    </source>
</evidence>
<dbReference type="InterPro" id="IPR027417">
    <property type="entry name" value="P-loop_NTPase"/>
</dbReference>
<accession>A0A9P7B8M9</accession>
<keyword evidence="9" id="KW-0862">Zinc</keyword>
<dbReference type="AlphaFoldDB" id="A0A9P7B8M9"/>
<evidence type="ECO:0000256" key="9">
    <source>
        <dbReference type="ARBA" id="ARBA00022833"/>
    </source>
</evidence>
<evidence type="ECO:0000256" key="4">
    <source>
        <dbReference type="ARBA" id="ARBA00010550"/>
    </source>
</evidence>
<dbReference type="HAMAP" id="MF_01458">
    <property type="entry name" value="FtsH"/>
    <property type="match status" value="1"/>
</dbReference>
<comment type="caution">
    <text evidence="15">The sequence shown here is derived from an EMBL/GenBank/DDBJ whole genome shotgun (WGS) entry which is preliminary data.</text>
</comment>
<feature type="compositionally biased region" description="Low complexity" evidence="13">
    <location>
        <begin position="207"/>
        <end position="232"/>
    </location>
</feature>
<feature type="region of interest" description="Disordered" evidence="13">
    <location>
        <begin position="203"/>
        <end position="232"/>
    </location>
</feature>
<keyword evidence="16" id="KW-1185">Reference proteome</keyword>
<dbReference type="Pfam" id="PF00004">
    <property type="entry name" value="AAA"/>
    <property type="match status" value="1"/>
</dbReference>
<dbReference type="OrthoDB" id="1413014at2759"/>
<evidence type="ECO:0000313" key="15">
    <source>
        <dbReference type="EMBL" id="KAG0666633.1"/>
    </source>
</evidence>
<keyword evidence="6" id="KW-0479">Metal-binding</keyword>
<comment type="similarity">
    <text evidence="4">In the N-terminal section; belongs to the AAA ATPase family.</text>
</comment>
<keyword evidence="10" id="KW-0067">ATP-binding</keyword>
<sequence>MPPGAPRPGAGLLRELLLDLSHATAQRRPKTVLRKFSSHLQPAPRSSAFLSSFLPRQPAANRLPLLLQSARSTGTGIVEAAAPYSLWARKVQSNGHLDSLRDAVSNASSPAESASAKLQLALALYETKDPAHAAEVVSLYEEATGLWLEGGAAAASSIEALRDDEAFRAYLRTLAARASDAEVEDADVAQAFEKIQAAPSRREALLQSTAASHPAPAPAQSAASTTTTSTPPVPPAALVSALFSGSAGRGKGGDARVQSVGSFGTWSSVLGGGASAASAKSDGKSQPIRVIVEEAKSPLFWRIFKFIAVTALYSFLLLSLLSLLIDSSGILRAGANNQPFQPIAAPDPSDPSRRGTTFKDVHGVEEAKAELYEIVEFLKDPKKFEKLGGRLPRGVLLTGPPGTGKTLLARAVAGEAGVPFFSASGSEFDEMYVGVGARRIRELFTAARKNSPAIVFIDELDAIGGKRSPKDQTFHKQTLNQLLTEMDGFSTGEGIILIGATNFPESLDKALVRPGRFDKHVVVPLPDVRGRMEILRHHMQSVQYDHKAVDISVIARGTIGFSGADLQALVNQAAVKASADNADAVRPSHFEWAKERIMMGAARTSAFISPENKLATAYHEAGHALLALYTKGAYPLHSITVIPRGNALGYTLMLPEQDRQSHSFAEYRAKLDVAMGGRVAEELVYGKENVTDGASSDISNATSIASNMVRRFGFSDSIGPVSYMGGDSDQPPPSEETQRLIDSEVKTLIEQAQERARVVLASKKDELERLAQALVDFETLDLSEVQKVIKGEPIKRTGLE</sequence>
<dbReference type="Pfam" id="PF17862">
    <property type="entry name" value="AAA_lid_3"/>
    <property type="match status" value="1"/>
</dbReference>
<dbReference type="InterPro" id="IPR005936">
    <property type="entry name" value="FtsH"/>
</dbReference>
<keyword evidence="5" id="KW-0645">Protease</keyword>
<evidence type="ECO:0000256" key="10">
    <source>
        <dbReference type="ARBA" id="ARBA00022840"/>
    </source>
</evidence>
<dbReference type="GO" id="GO:0004222">
    <property type="term" value="F:metalloendopeptidase activity"/>
    <property type="evidence" value="ECO:0007669"/>
    <property type="project" value="InterPro"/>
</dbReference>
<dbReference type="Gene3D" id="1.10.8.60">
    <property type="match status" value="1"/>
</dbReference>
<evidence type="ECO:0000256" key="11">
    <source>
        <dbReference type="ARBA" id="ARBA00023049"/>
    </source>
</evidence>
<dbReference type="SUPFAM" id="SSF140990">
    <property type="entry name" value="FtsH protease domain-like"/>
    <property type="match status" value="1"/>
</dbReference>
<comment type="cofactor">
    <cofactor evidence="1">
        <name>Zn(2+)</name>
        <dbReference type="ChEBI" id="CHEBI:29105"/>
    </cofactor>
</comment>
<dbReference type="PANTHER" id="PTHR23076">
    <property type="entry name" value="METALLOPROTEASE M41 FTSH"/>
    <property type="match status" value="1"/>
</dbReference>
<evidence type="ECO:0000256" key="3">
    <source>
        <dbReference type="ARBA" id="ARBA00010044"/>
    </source>
</evidence>
<dbReference type="GO" id="GO:0046872">
    <property type="term" value="F:metal ion binding"/>
    <property type="evidence" value="ECO:0007669"/>
    <property type="project" value="UniProtKB-KW"/>
</dbReference>
<dbReference type="Pfam" id="PF01434">
    <property type="entry name" value="Peptidase_M41"/>
    <property type="match status" value="1"/>
</dbReference>
<dbReference type="InterPro" id="IPR003959">
    <property type="entry name" value="ATPase_AAA_core"/>
</dbReference>
<dbReference type="InterPro" id="IPR003960">
    <property type="entry name" value="ATPase_AAA_CS"/>
</dbReference>
<dbReference type="GO" id="GO:0016887">
    <property type="term" value="F:ATP hydrolysis activity"/>
    <property type="evidence" value="ECO:0007669"/>
    <property type="project" value="InterPro"/>
</dbReference>
<keyword evidence="7" id="KW-0547">Nucleotide-binding</keyword>
<dbReference type="Gene3D" id="3.40.50.300">
    <property type="entry name" value="P-loop containing nucleotide triphosphate hydrolases"/>
    <property type="match status" value="1"/>
</dbReference>
<feature type="domain" description="AAA+ ATPase" evidence="14">
    <location>
        <begin position="391"/>
        <end position="527"/>
    </location>
</feature>
<evidence type="ECO:0000256" key="13">
    <source>
        <dbReference type="SAM" id="MobiDB-lite"/>
    </source>
</evidence>
<keyword evidence="12" id="KW-0472">Membrane</keyword>
<evidence type="ECO:0000256" key="7">
    <source>
        <dbReference type="ARBA" id="ARBA00022741"/>
    </source>
</evidence>
<dbReference type="PANTHER" id="PTHR23076:SF97">
    <property type="entry name" value="ATP-DEPENDENT ZINC METALLOPROTEASE YME1L1"/>
    <property type="match status" value="1"/>
</dbReference>